<dbReference type="OrthoDB" id="542013at2759"/>
<dbReference type="AlphaFoldDB" id="A0A8H5WIW4"/>
<reference evidence="2 3" key="1">
    <citation type="submission" date="2020-05" db="EMBL/GenBank/DDBJ databases">
        <title>Identification and distribution of gene clusters putatively required for synthesis of sphingolipid metabolism inhibitors in phylogenetically diverse species of the filamentous fungus Fusarium.</title>
        <authorList>
            <person name="Kim H.-S."/>
            <person name="Busman M."/>
            <person name="Brown D.W."/>
            <person name="Divon H."/>
            <person name="Uhlig S."/>
            <person name="Proctor R.H."/>
        </authorList>
    </citation>
    <scope>NUCLEOTIDE SEQUENCE [LARGE SCALE GENOMIC DNA]</scope>
    <source>
        <strain evidence="2 3">NRRL 20693</strain>
    </source>
</reference>
<dbReference type="InterPro" id="IPR036291">
    <property type="entry name" value="NAD(P)-bd_dom_sf"/>
</dbReference>
<organism evidence="2 3">
    <name type="scientific">Fusarium heterosporum</name>
    <dbReference type="NCBI Taxonomy" id="42747"/>
    <lineage>
        <taxon>Eukaryota</taxon>
        <taxon>Fungi</taxon>
        <taxon>Dikarya</taxon>
        <taxon>Ascomycota</taxon>
        <taxon>Pezizomycotina</taxon>
        <taxon>Sordariomycetes</taxon>
        <taxon>Hypocreomycetidae</taxon>
        <taxon>Hypocreales</taxon>
        <taxon>Nectriaceae</taxon>
        <taxon>Fusarium</taxon>
        <taxon>Fusarium heterosporum species complex</taxon>
    </lineage>
</organism>
<evidence type="ECO:0000256" key="1">
    <source>
        <dbReference type="ARBA" id="ARBA00023002"/>
    </source>
</evidence>
<gene>
    <name evidence="2" type="ORF">FHETE_9262</name>
</gene>
<keyword evidence="1" id="KW-0560">Oxidoreductase</keyword>
<sequence>MVPKSLDLTPDDYRFFRSQFTKQVPLPTDISLANSTIIITGGNTGIGYTAAESFLAMNLKRLVIAVRTPSKGEVAAAKLRTKYPNAEVLVWEVDMISYKSVEAFAQKCETLDRIDLAILNAGTQMTKFALSPEGHETSFQVNYLSTVLLATLLLPTLKRKAPMGQPGHLTIVNSGTALTAEFPNAQDENVLPFYDDKNNFSAGANPLPSYAKTKALAHFWILKLSERVSADDVVVNLVDPGLIRNTGLQQQGIAVVRYISAVFKWFLARSLEQGASTFVQAGVVLGKESHGSYIMDWRIHHYTKFLYTAEGKAFADKVWYETLKEFSFVDVDGILKSL</sequence>
<dbReference type="PANTHER" id="PTHR43157">
    <property type="entry name" value="PHOSPHATIDYLINOSITOL-GLYCAN BIOSYNTHESIS CLASS F PROTEIN-RELATED"/>
    <property type="match status" value="1"/>
</dbReference>
<dbReference type="Proteomes" id="UP000567885">
    <property type="component" value="Unassembled WGS sequence"/>
</dbReference>
<dbReference type="Pfam" id="PF00106">
    <property type="entry name" value="adh_short"/>
    <property type="match status" value="1"/>
</dbReference>
<accession>A0A8H5WIW4</accession>
<evidence type="ECO:0000313" key="3">
    <source>
        <dbReference type="Proteomes" id="UP000567885"/>
    </source>
</evidence>
<dbReference type="PRINTS" id="PR00081">
    <property type="entry name" value="GDHRDH"/>
</dbReference>
<name>A0A8H5WIW4_FUSHE</name>
<comment type="caution">
    <text evidence="2">The sequence shown here is derived from an EMBL/GenBank/DDBJ whole genome shotgun (WGS) entry which is preliminary data.</text>
</comment>
<protein>
    <submittedName>
        <fullName evidence="2">Retinol dehydrogenase 11</fullName>
    </submittedName>
</protein>
<dbReference type="GO" id="GO:0016491">
    <property type="term" value="F:oxidoreductase activity"/>
    <property type="evidence" value="ECO:0007669"/>
    <property type="project" value="UniProtKB-KW"/>
</dbReference>
<dbReference type="SUPFAM" id="SSF51735">
    <property type="entry name" value="NAD(P)-binding Rossmann-fold domains"/>
    <property type="match status" value="1"/>
</dbReference>
<dbReference type="PANTHER" id="PTHR43157:SF35">
    <property type="entry name" value="DEHYDROGENASE_REDUCTASE FAMILY PROTEIN, PUTATIVE-RELATED"/>
    <property type="match status" value="1"/>
</dbReference>
<dbReference type="Gene3D" id="3.40.50.720">
    <property type="entry name" value="NAD(P)-binding Rossmann-like Domain"/>
    <property type="match status" value="1"/>
</dbReference>
<proteinExistence type="predicted"/>
<evidence type="ECO:0000313" key="2">
    <source>
        <dbReference type="EMBL" id="KAF5659808.1"/>
    </source>
</evidence>
<dbReference type="EMBL" id="JAAGWQ010000208">
    <property type="protein sequence ID" value="KAF5659808.1"/>
    <property type="molecule type" value="Genomic_DNA"/>
</dbReference>
<dbReference type="InterPro" id="IPR002347">
    <property type="entry name" value="SDR_fam"/>
</dbReference>
<keyword evidence="3" id="KW-1185">Reference proteome</keyword>